<dbReference type="OrthoDB" id="9802453at2"/>
<evidence type="ECO:0000256" key="2">
    <source>
        <dbReference type="ARBA" id="ARBA00022490"/>
    </source>
</evidence>
<dbReference type="PIRSF" id="PIRSF000722">
    <property type="entry name" value="Acetate_prop_kin"/>
    <property type="match status" value="1"/>
</dbReference>
<feature type="binding site" evidence="9">
    <location>
        <begin position="327"/>
        <end position="331"/>
    </location>
    <ligand>
        <name>ATP</name>
        <dbReference type="ChEBI" id="CHEBI:30616"/>
    </ligand>
</feature>
<gene>
    <name evidence="9" type="primary">ackA</name>
    <name evidence="11" type="ORF">AUC68_13820</name>
</gene>
<dbReference type="NCBIfam" id="TIGR00016">
    <property type="entry name" value="ackA"/>
    <property type="match status" value="1"/>
</dbReference>
<name>A0A1E3W4G3_9HYPH</name>
<dbReference type="GO" id="GO:0006083">
    <property type="term" value="P:acetate metabolic process"/>
    <property type="evidence" value="ECO:0007669"/>
    <property type="project" value="TreeGrafter"/>
</dbReference>
<dbReference type="HAMAP" id="MF_00020">
    <property type="entry name" value="Acetate_kinase"/>
    <property type="match status" value="1"/>
</dbReference>
<dbReference type="EC" id="2.7.2.1" evidence="9"/>
<reference evidence="11 12" key="1">
    <citation type="journal article" date="2016" name="Environ. Microbiol.">
        <title>New Methyloceanibacter diversity from North Sea sediments includes methanotroph containing solely the soluble methane monooxygenase.</title>
        <authorList>
            <person name="Vekeman B."/>
            <person name="Kerckhof F.M."/>
            <person name="Cremers G."/>
            <person name="de Vos P."/>
            <person name="Vandamme P."/>
            <person name="Boon N."/>
            <person name="Op den Camp H.J."/>
            <person name="Heylen K."/>
        </authorList>
    </citation>
    <scope>NUCLEOTIDE SEQUENCE [LARGE SCALE GENOMIC DNA]</scope>
    <source>
        <strain evidence="11 12">R-67174</strain>
    </source>
</reference>
<protein>
    <recommendedName>
        <fullName evidence="9">Acetate kinase</fullName>
        <ecNumber evidence="9">2.7.2.1</ecNumber>
    </recommendedName>
    <alternativeName>
        <fullName evidence="9">Acetokinase</fullName>
    </alternativeName>
</protein>
<dbReference type="Gene3D" id="3.30.420.40">
    <property type="match status" value="2"/>
</dbReference>
<feature type="binding site" evidence="9">
    <location>
        <position position="9"/>
    </location>
    <ligand>
        <name>Mg(2+)</name>
        <dbReference type="ChEBI" id="CHEBI:18420"/>
    </ligand>
</feature>
<feature type="binding site" evidence="9">
    <location>
        <begin position="207"/>
        <end position="211"/>
    </location>
    <ligand>
        <name>ATP</name>
        <dbReference type="ChEBI" id="CHEBI:30616"/>
    </ligand>
</feature>
<dbReference type="InterPro" id="IPR004372">
    <property type="entry name" value="Ac/propionate_kinase"/>
</dbReference>
<dbReference type="GO" id="GO:0005524">
    <property type="term" value="F:ATP binding"/>
    <property type="evidence" value="ECO:0007669"/>
    <property type="project" value="UniProtKB-KW"/>
</dbReference>
<dbReference type="InterPro" id="IPR000890">
    <property type="entry name" value="Aliphatic_acid_kin_short-chain"/>
</dbReference>
<dbReference type="PROSITE" id="PS01076">
    <property type="entry name" value="ACETATE_KINASE_2"/>
    <property type="match status" value="1"/>
</dbReference>
<comment type="subunit">
    <text evidence="9">Homodimer.</text>
</comment>
<keyword evidence="5 9" id="KW-0547">Nucleotide-binding</keyword>
<dbReference type="UniPathway" id="UPA00340">
    <property type="reaction ID" value="UER00458"/>
</dbReference>
<evidence type="ECO:0000256" key="5">
    <source>
        <dbReference type="ARBA" id="ARBA00022741"/>
    </source>
</evidence>
<dbReference type="PRINTS" id="PR00471">
    <property type="entry name" value="ACETATEKNASE"/>
</dbReference>
<feature type="active site" description="Proton donor/acceptor" evidence="9">
    <location>
        <position position="149"/>
    </location>
</feature>
<dbReference type="PANTHER" id="PTHR21060">
    <property type="entry name" value="ACETATE KINASE"/>
    <property type="match status" value="1"/>
</dbReference>
<feature type="site" description="Transition state stabilizer" evidence="9">
    <location>
        <position position="180"/>
    </location>
</feature>
<dbReference type="EMBL" id="LPWG01000004">
    <property type="protein sequence ID" value="ODS00674.1"/>
    <property type="molecule type" value="Genomic_DNA"/>
</dbReference>
<dbReference type="PROSITE" id="PS01075">
    <property type="entry name" value="ACETATE_KINASE_1"/>
    <property type="match status" value="1"/>
</dbReference>
<feature type="site" description="Transition state stabilizer" evidence="9">
    <location>
        <position position="240"/>
    </location>
</feature>
<keyword evidence="2 9" id="KW-0963">Cytoplasm</keyword>
<keyword evidence="7 9" id="KW-0067">ATP-binding</keyword>
<dbReference type="Proteomes" id="UP000094501">
    <property type="component" value="Unassembled WGS sequence"/>
</dbReference>
<dbReference type="Pfam" id="PF00871">
    <property type="entry name" value="Acetate_kinase"/>
    <property type="match status" value="1"/>
</dbReference>
<comment type="function">
    <text evidence="9">Catalyzes the formation of acetyl phosphate from acetate and ATP. Can also catalyze the reverse reaction.</text>
</comment>
<dbReference type="GO" id="GO:0000287">
    <property type="term" value="F:magnesium ion binding"/>
    <property type="evidence" value="ECO:0007669"/>
    <property type="project" value="UniProtKB-UniRule"/>
</dbReference>
<comment type="pathway">
    <text evidence="9">Metabolic intermediate biosynthesis; acetyl-CoA biosynthesis; acetyl-CoA from acetate: step 1/2.</text>
</comment>
<feature type="binding site" evidence="9">
    <location>
        <begin position="282"/>
        <end position="284"/>
    </location>
    <ligand>
        <name>ATP</name>
        <dbReference type="ChEBI" id="CHEBI:30616"/>
    </ligand>
</feature>
<keyword evidence="12" id="KW-1185">Reference proteome</keyword>
<evidence type="ECO:0000256" key="1">
    <source>
        <dbReference type="ARBA" id="ARBA00008748"/>
    </source>
</evidence>
<dbReference type="SUPFAM" id="SSF53067">
    <property type="entry name" value="Actin-like ATPase domain"/>
    <property type="match status" value="2"/>
</dbReference>
<evidence type="ECO:0000256" key="4">
    <source>
        <dbReference type="ARBA" id="ARBA00022723"/>
    </source>
</evidence>
<keyword evidence="3 9" id="KW-0808">Transferase</keyword>
<sequence length="403" mass="43287">MSESILVVNAGSSSIKFQLFNVCSADKLERRLKGQIEGIGVHPRFVAAEEGQPKIEEKWRAAEVGNVPAALDKLVTFLRAKLGTLPTAVGHRVVHGGPDYGEPTIVDDAVLKRLEAFSPLAPLHQPNNLAPIRAVRETQPNLVQVACFDTAFHRGHPDLADRYALPETLYAEGVRRYGFHGLSYEYIASRLPDVAAEIAGGRVVVAHLGSGASMCAMSAGKSVECTLGFTALDGLPMGTRPGQLDPGVVLYLMSEKGMGAEEIQRFLYNECGLKGLSGISNDVRELLASSSPRAKFALEYFAYRIGLYAGMLAAAMGGIDGFVFTAGVGENAPAIRDAVARRLTWLGLDFDHTANKSGGARISQKGSRLACYVIPTDEELMIARHTLRVLRTHGSAALEEKLA</sequence>
<keyword evidence="4 9" id="KW-0479">Metal-binding</keyword>
<dbReference type="PANTHER" id="PTHR21060:SF21">
    <property type="entry name" value="ACETATE KINASE"/>
    <property type="match status" value="1"/>
</dbReference>
<accession>A0A1E3W4G3</accession>
<organism evidence="11 12">
    <name type="scientific">Methyloceanibacter methanicus</name>
    <dbReference type="NCBI Taxonomy" id="1774968"/>
    <lineage>
        <taxon>Bacteria</taxon>
        <taxon>Pseudomonadati</taxon>
        <taxon>Pseudomonadota</taxon>
        <taxon>Alphaproteobacteria</taxon>
        <taxon>Hyphomicrobiales</taxon>
        <taxon>Hyphomicrobiaceae</taxon>
        <taxon>Methyloceanibacter</taxon>
    </lineage>
</organism>
<feature type="binding site" evidence="9">
    <location>
        <position position="378"/>
    </location>
    <ligand>
        <name>Mg(2+)</name>
        <dbReference type="ChEBI" id="CHEBI:18420"/>
    </ligand>
</feature>
<dbReference type="GO" id="GO:0006085">
    <property type="term" value="P:acetyl-CoA biosynthetic process"/>
    <property type="evidence" value="ECO:0007669"/>
    <property type="project" value="UniProtKB-UniRule"/>
</dbReference>
<dbReference type="InterPro" id="IPR043129">
    <property type="entry name" value="ATPase_NBD"/>
</dbReference>
<comment type="subcellular location">
    <subcellularLocation>
        <location evidence="9">Cytoplasm</location>
    </subcellularLocation>
</comment>
<dbReference type="InterPro" id="IPR023865">
    <property type="entry name" value="Aliphatic_acid_kinase_CS"/>
</dbReference>
<evidence type="ECO:0000256" key="6">
    <source>
        <dbReference type="ARBA" id="ARBA00022777"/>
    </source>
</evidence>
<evidence type="ECO:0000256" key="3">
    <source>
        <dbReference type="ARBA" id="ARBA00022679"/>
    </source>
</evidence>
<evidence type="ECO:0000256" key="10">
    <source>
        <dbReference type="RuleBase" id="RU003835"/>
    </source>
</evidence>
<evidence type="ECO:0000256" key="9">
    <source>
        <dbReference type="HAMAP-Rule" id="MF_00020"/>
    </source>
</evidence>
<keyword evidence="8 9" id="KW-0460">Magnesium</keyword>
<dbReference type="AlphaFoldDB" id="A0A1E3W4G3"/>
<dbReference type="GO" id="GO:0008776">
    <property type="term" value="F:acetate kinase activity"/>
    <property type="evidence" value="ECO:0007669"/>
    <property type="project" value="UniProtKB-UniRule"/>
</dbReference>
<keyword evidence="6 9" id="KW-0418">Kinase</keyword>
<dbReference type="RefSeq" id="WP_069436264.1">
    <property type="nucleotide sequence ID" value="NZ_LPWG01000004.1"/>
</dbReference>
<proteinExistence type="inferred from homology"/>
<dbReference type="GO" id="GO:0005829">
    <property type="term" value="C:cytosol"/>
    <property type="evidence" value="ECO:0007669"/>
    <property type="project" value="TreeGrafter"/>
</dbReference>
<comment type="caution">
    <text evidence="11">The sequence shown here is derived from an EMBL/GenBank/DDBJ whole genome shotgun (WGS) entry which is preliminary data.</text>
</comment>
<evidence type="ECO:0000256" key="8">
    <source>
        <dbReference type="ARBA" id="ARBA00022842"/>
    </source>
</evidence>
<evidence type="ECO:0000256" key="7">
    <source>
        <dbReference type="ARBA" id="ARBA00022840"/>
    </source>
</evidence>
<evidence type="ECO:0000313" key="11">
    <source>
        <dbReference type="EMBL" id="ODS00674.1"/>
    </source>
</evidence>
<feature type="binding site" evidence="9">
    <location>
        <position position="16"/>
    </location>
    <ligand>
        <name>ATP</name>
        <dbReference type="ChEBI" id="CHEBI:30616"/>
    </ligand>
</feature>
<dbReference type="STRING" id="1774968.AUC68_13820"/>
<comment type="similarity">
    <text evidence="1 9 10">Belongs to the acetokinase family.</text>
</comment>
<feature type="binding site" evidence="9">
    <location>
        <position position="92"/>
    </location>
    <ligand>
        <name>substrate</name>
    </ligand>
</feature>
<comment type="catalytic activity">
    <reaction evidence="9">
        <text>acetate + ATP = acetyl phosphate + ADP</text>
        <dbReference type="Rhea" id="RHEA:11352"/>
        <dbReference type="ChEBI" id="CHEBI:22191"/>
        <dbReference type="ChEBI" id="CHEBI:30089"/>
        <dbReference type="ChEBI" id="CHEBI:30616"/>
        <dbReference type="ChEBI" id="CHEBI:456216"/>
        <dbReference type="EC" id="2.7.2.1"/>
    </reaction>
</comment>
<comment type="cofactor">
    <cofactor evidence="9">
        <name>Mg(2+)</name>
        <dbReference type="ChEBI" id="CHEBI:18420"/>
    </cofactor>
    <cofactor evidence="9">
        <name>Mn(2+)</name>
        <dbReference type="ChEBI" id="CHEBI:29035"/>
    </cofactor>
    <text evidence="9">Mg(2+). Can also accept Mn(2+).</text>
</comment>
<evidence type="ECO:0000313" key="12">
    <source>
        <dbReference type="Proteomes" id="UP000094501"/>
    </source>
</evidence>